<dbReference type="InterPro" id="IPR024083">
    <property type="entry name" value="Fumarase/histidase_N"/>
</dbReference>
<accession>A0AAW0ES97</accession>
<dbReference type="InterPro" id="IPR009049">
    <property type="entry name" value="Argininosuccinate_lyase"/>
</dbReference>
<keyword evidence="4" id="KW-0963">Cytoplasm</keyword>
<evidence type="ECO:0000256" key="1">
    <source>
        <dbReference type="ARBA" id="ARBA00004496"/>
    </source>
</evidence>
<dbReference type="InterPro" id="IPR000362">
    <property type="entry name" value="Fumarate_lyase_fam"/>
</dbReference>
<evidence type="ECO:0000259" key="6">
    <source>
        <dbReference type="Pfam" id="PF00206"/>
    </source>
</evidence>
<reference evidence="8 9" key="1">
    <citation type="journal article" date="2021" name="MBio">
        <title>A New Model Trypanosomatid, Novymonas esmeraldas: Genomic Perception of Its 'Candidatus Pandoraea novymonadis' Endosymbiont.</title>
        <authorList>
            <person name="Zakharova A."/>
            <person name="Saura A."/>
            <person name="Butenko A."/>
            <person name="Podesvova L."/>
            <person name="Warmusova S."/>
            <person name="Kostygov A.Y."/>
            <person name="Nenarokova A."/>
            <person name="Lukes J."/>
            <person name="Opperdoes F.R."/>
            <person name="Yurchenko V."/>
        </authorList>
    </citation>
    <scope>NUCLEOTIDE SEQUENCE [LARGE SCALE GENOMIC DNA]</scope>
    <source>
        <strain evidence="8 9">E262AT.01</strain>
    </source>
</reference>
<evidence type="ECO:0000256" key="4">
    <source>
        <dbReference type="ARBA" id="ARBA00022490"/>
    </source>
</evidence>
<dbReference type="FunFam" id="1.10.275.10:FF:000002">
    <property type="entry name" value="Argininosuccinate lyase"/>
    <property type="match status" value="1"/>
</dbReference>
<dbReference type="PANTHER" id="PTHR43814:SF1">
    <property type="entry name" value="ARGININOSUCCINATE LYASE"/>
    <property type="match status" value="1"/>
</dbReference>
<evidence type="ECO:0000313" key="8">
    <source>
        <dbReference type="EMBL" id="KAK7195830.1"/>
    </source>
</evidence>
<dbReference type="Proteomes" id="UP001430356">
    <property type="component" value="Unassembled WGS sequence"/>
</dbReference>
<evidence type="ECO:0000256" key="3">
    <source>
        <dbReference type="ARBA" id="ARBA00010755"/>
    </source>
</evidence>
<dbReference type="Gene3D" id="1.10.275.10">
    <property type="entry name" value="Fumarase/aspartase (N-terminal domain)"/>
    <property type="match status" value="1"/>
</dbReference>
<protein>
    <submittedName>
        <fullName evidence="8">Lyase/Argininosuccinate lyase C-terminal</fullName>
    </submittedName>
</protein>
<dbReference type="GO" id="GO:0042450">
    <property type="term" value="P:L-arginine biosynthetic process via ornithine"/>
    <property type="evidence" value="ECO:0007669"/>
    <property type="project" value="InterPro"/>
</dbReference>
<dbReference type="Pfam" id="PF00206">
    <property type="entry name" value="Lyase_1"/>
    <property type="match status" value="1"/>
</dbReference>
<dbReference type="Gene3D" id="1.20.200.10">
    <property type="entry name" value="Fumarase/aspartase (Central domain)"/>
    <property type="match status" value="1"/>
</dbReference>
<evidence type="ECO:0000313" key="9">
    <source>
        <dbReference type="Proteomes" id="UP001430356"/>
    </source>
</evidence>
<dbReference type="FunFam" id="1.20.200.10:FF:000006">
    <property type="entry name" value="Argininosuccinate lyase"/>
    <property type="match status" value="1"/>
</dbReference>
<sequence>MSAPTHEVSSGAAEGTTHVKLWGGRFQKSTDKKVDDFNSSIRFDQRMYKQDIAGSIAHARMLGRQGIIAEADSAAIIAGLQEIRADIDAGKVQFMVDAEDIHMNIETILTQRIGDAGKRLHTGRSRNDQVAVDLRMYLRDAMEDIRAMLIHLMGVLATLAESHVETIMPGYTHLQKAQPVTLAHHLMAYYEMFKRDYTRLHDAFVRANVMPLGSGALAGTTYPLDRDAVAKELGFASISQNSLDAVSDRDFVLELCSVLSTIMMHLSRFSEELILWSSHEFSYIEMDDAFSTGSSIMPQKKNPDVAELIRGKAGRVYGHLMGLLTTMKGLPLAYNKDMQEDKEPIFDAVDTVRLCLPVFCDMIATMKVHRQRLLTGAKGGFTNATDVADYLVKKGLPFREAHAVVGQMVFYAIEHQKALDELRMDEFKSFSAAIEEDVYHAISMETCVNDRKVVGGPAREVSLRAIESAKAYLTAELSTTWTASPAL</sequence>
<dbReference type="GO" id="GO:0004056">
    <property type="term" value="F:argininosuccinate lyase activity"/>
    <property type="evidence" value="ECO:0007669"/>
    <property type="project" value="InterPro"/>
</dbReference>
<dbReference type="AlphaFoldDB" id="A0AAW0ES97"/>
<evidence type="ECO:0000256" key="2">
    <source>
        <dbReference type="ARBA" id="ARBA00004730"/>
    </source>
</evidence>
<comment type="similarity">
    <text evidence="3">Belongs to the lyase 1 family. Argininosuccinate lyase subfamily.</text>
</comment>
<dbReference type="InterPro" id="IPR029419">
    <property type="entry name" value="Arg_succ_lyase_C"/>
</dbReference>
<dbReference type="PROSITE" id="PS00163">
    <property type="entry name" value="FUMARATE_LYASES"/>
    <property type="match status" value="1"/>
</dbReference>
<gene>
    <name evidence="8" type="ORF">NESM_000514200</name>
</gene>
<name>A0AAW0ES97_9TRYP</name>
<organism evidence="8 9">
    <name type="scientific">Novymonas esmeraldas</name>
    <dbReference type="NCBI Taxonomy" id="1808958"/>
    <lineage>
        <taxon>Eukaryota</taxon>
        <taxon>Discoba</taxon>
        <taxon>Euglenozoa</taxon>
        <taxon>Kinetoplastea</taxon>
        <taxon>Metakinetoplastina</taxon>
        <taxon>Trypanosomatida</taxon>
        <taxon>Trypanosomatidae</taxon>
        <taxon>Novymonas</taxon>
    </lineage>
</organism>
<dbReference type="EMBL" id="JAECZO010000063">
    <property type="protein sequence ID" value="KAK7195830.1"/>
    <property type="molecule type" value="Genomic_DNA"/>
</dbReference>
<dbReference type="InterPro" id="IPR020557">
    <property type="entry name" value="Fumarate_lyase_CS"/>
</dbReference>
<dbReference type="InterPro" id="IPR008948">
    <property type="entry name" value="L-Aspartase-like"/>
</dbReference>
<dbReference type="CDD" id="cd01359">
    <property type="entry name" value="Argininosuccinate_lyase"/>
    <property type="match status" value="1"/>
</dbReference>
<dbReference type="FunFam" id="1.10.40.30:FF:000001">
    <property type="entry name" value="Argininosuccinate lyase"/>
    <property type="match status" value="1"/>
</dbReference>
<dbReference type="Gene3D" id="1.10.40.30">
    <property type="entry name" value="Fumarase/aspartase (C-terminal domain)"/>
    <property type="match status" value="1"/>
</dbReference>
<dbReference type="InterPro" id="IPR022761">
    <property type="entry name" value="Fumarate_lyase_N"/>
</dbReference>
<dbReference type="GO" id="GO:0005829">
    <property type="term" value="C:cytosol"/>
    <property type="evidence" value="ECO:0007669"/>
    <property type="project" value="TreeGrafter"/>
</dbReference>
<dbReference type="SUPFAM" id="SSF48557">
    <property type="entry name" value="L-aspartase-like"/>
    <property type="match status" value="1"/>
</dbReference>
<dbReference type="PRINTS" id="PR00145">
    <property type="entry name" value="ARGSUCLYASE"/>
</dbReference>
<dbReference type="HAMAP" id="MF_00006">
    <property type="entry name" value="Arg_succ_lyase"/>
    <property type="match status" value="1"/>
</dbReference>
<keyword evidence="5 8" id="KW-0456">Lyase</keyword>
<comment type="subcellular location">
    <subcellularLocation>
        <location evidence="1">Cytoplasm</location>
    </subcellularLocation>
</comment>
<feature type="domain" description="Argininosuccinate lyase C-terminal" evidence="7">
    <location>
        <begin position="381"/>
        <end position="449"/>
    </location>
</feature>
<comment type="pathway">
    <text evidence="2">Amino-acid biosynthesis; L-arginine biosynthesis.</text>
</comment>
<evidence type="ECO:0000256" key="5">
    <source>
        <dbReference type="ARBA" id="ARBA00023239"/>
    </source>
</evidence>
<keyword evidence="9" id="KW-1185">Reference proteome</keyword>
<evidence type="ECO:0000259" key="7">
    <source>
        <dbReference type="Pfam" id="PF14698"/>
    </source>
</evidence>
<dbReference type="Pfam" id="PF14698">
    <property type="entry name" value="ASL_C2"/>
    <property type="match status" value="1"/>
</dbReference>
<dbReference type="NCBIfam" id="TIGR00838">
    <property type="entry name" value="argH"/>
    <property type="match status" value="1"/>
</dbReference>
<comment type="caution">
    <text evidence="8">The sequence shown here is derived from an EMBL/GenBank/DDBJ whole genome shotgun (WGS) entry which is preliminary data.</text>
</comment>
<feature type="domain" description="Fumarate lyase N-terminal" evidence="6">
    <location>
        <begin position="24"/>
        <end position="318"/>
    </location>
</feature>
<dbReference type="PRINTS" id="PR00149">
    <property type="entry name" value="FUMRATELYASE"/>
</dbReference>
<dbReference type="PANTHER" id="PTHR43814">
    <property type="entry name" value="ARGININOSUCCINATE LYASE"/>
    <property type="match status" value="1"/>
</dbReference>
<proteinExistence type="inferred from homology"/>